<name>A0AA38IN81_9CUCU</name>
<proteinExistence type="predicted"/>
<accession>A0AA38IN81</accession>
<dbReference type="PANTHER" id="PTHR39069">
    <property type="entry name" value="ECDYSONE-INDUCIBLE GENE E1, ISOFORM A"/>
    <property type="match status" value="1"/>
</dbReference>
<feature type="domain" description="EB" evidence="2">
    <location>
        <begin position="166"/>
        <end position="208"/>
    </location>
</feature>
<feature type="signal peptide" evidence="1">
    <location>
        <begin position="1"/>
        <end position="20"/>
    </location>
</feature>
<dbReference type="EMBL" id="JALNTZ010000003">
    <property type="protein sequence ID" value="KAJ3660060.1"/>
    <property type="molecule type" value="Genomic_DNA"/>
</dbReference>
<dbReference type="PANTHER" id="PTHR39069:SF9">
    <property type="entry name" value="EB DOMAIN-CONTAINING PROTEIN"/>
    <property type="match status" value="1"/>
</dbReference>
<evidence type="ECO:0000313" key="4">
    <source>
        <dbReference type="Proteomes" id="UP001168821"/>
    </source>
</evidence>
<keyword evidence="4" id="KW-1185">Reference proteome</keyword>
<feature type="domain" description="EB" evidence="2">
    <location>
        <begin position="256"/>
        <end position="295"/>
    </location>
</feature>
<reference evidence="3" key="1">
    <citation type="journal article" date="2023" name="G3 (Bethesda)">
        <title>Whole genome assemblies of Zophobas morio and Tenebrio molitor.</title>
        <authorList>
            <person name="Kaur S."/>
            <person name="Stinson S.A."/>
            <person name="diCenzo G.C."/>
        </authorList>
    </citation>
    <scope>NUCLEOTIDE SEQUENCE</scope>
    <source>
        <strain evidence="3">QUZm001</strain>
    </source>
</reference>
<feature type="chain" id="PRO_5041369233" description="EB domain-containing protein" evidence="1">
    <location>
        <begin position="21"/>
        <end position="337"/>
    </location>
</feature>
<sequence>MSLIQYVLVVMISIIVSIHAQKLAKQKIQSYASCRTDKDCKEKAFCFGNDDDTDGKCKCQKGYELIRNTTFYECLPAMKIGDPCGKDIQCQVTAGDLAFCDKYKICSCNDESHAYEGRCEYKAKIGEICMGDGNCYLENGTPGGGLGFCTDGRCKCGLNQKHSADRTKCLNSRKLGEPCVADEECTATTPNTKCSEKCICDPAYTEARNASTCVKAATQFDEPCDSDGQCSKYLKESICNGNKCGCETGFHGYTLKCVKTKKPGQPCEEDAECLYEKKLYENVKCQDKMCKCLYGNDGDGSCKIEKTDNSSASQLTYGVVYFEILFILVRLVLREYF</sequence>
<keyword evidence="1" id="KW-0732">Signal</keyword>
<dbReference type="Proteomes" id="UP001168821">
    <property type="component" value="Unassembled WGS sequence"/>
</dbReference>
<dbReference type="InterPro" id="IPR006149">
    <property type="entry name" value="EB_dom"/>
</dbReference>
<evidence type="ECO:0000313" key="3">
    <source>
        <dbReference type="EMBL" id="KAJ3660060.1"/>
    </source>
</evidence>
<dbReference type="AlphaFoldDB" id="A0AA38IN81"/>
<protein>
    <recommendedName>
        <fullName evidence="2">EB domain-containing protein</fullName>
    </recommendedName>
</protein>
<comment type="caution">
    <text evidence="3">The sequence shown here is derived from an EMBL/GenBank/DDBJ whole genome shotgun (WGS) entry which is preliminary data.</text>
</comment>
<evidence type="ECO:0000256" key="1">
    <source>
        <dbReference type="SAM" id="SignalP"/>
    </source>
</evidence>
<evidence type="ECO:0000259" key="2">
    <source>
        <dbReference type="Pfam" id="PF01683"/>
    </source>
</evidence>
<feature type="domain" description="EB" evidence="2">
    <location>
        <begin position="73"/>
        <end position="119"/>
    </location>
</feature>
<dbReference type="Pfam" id="PF01683">
    <property type="entry name" value="EB"/>
    <property type="match status" value="3"/>
</dbReference>
<organism evidence="3 4">
    <name type="scientific">Zophobas morio</name>
    <dbReference type="NCBI Taxonomy" id="2755281"/>
    <lineage>
        <taxon>Eukaryota</taxon>
        <taxon>Metazoa</taxon>
        <taxon>Ecdysozoa</taxon>
        <taxon>Arthropoda</taxon>
        <taxon>Hexapoda</taxon>
        <taxon>Insecta</taxon>
        <taxon>Pterygota</taxon>
        <taxon>Neoptera</taxon>
        <taxon>Endopterygota</taxon>
        <taxon>Coleoptera</taxon>
        <taxon>Polyphaga</taxon>
        <taxon>Cucujiformia</taxon>
        <taxon>Tenebrionidae</taxon>
        <taxon>Zophobas</taxon>
    </lineage>
</organism>
<gene>
    <name evidence="3" type="ORF">Zmor_011715</name>
</gene>